<name>A0A4R5AH60_9ACTN</name>
<dbReference type="GO" id="GO:0004065">
    <property type="term" value="F:arylsulfatase activity"/>
    <property type="evidence" value="ECO:0007669"/>
    <property type="project" value="TreeGrafter"/>
</dbReference>
<keyword evidence="2" id="KW-0479">Metal-binding</keyword>
<dbReference type="PROSITE" id="PS00523">
    <property type="entry name" value="SULFATASE_1"/>
    <property type="match status" value="1"/>
</dbReference>
<comment type="caution">
    <text evidence="7">The sequence shown here is derived from an EMBL/GenBank/DDBJ whole genome shotgun (WGS) entry which is preliminary data.</text>
</comment>
<dbReference type="InterPro" id="IPR050738">
    <property type="entry name" value="Sulfatase"/>
</dbReference>
<dbReference type="PANTHER" id="PTHR42693:SF53">
    <property type="entry name" value="ENDO-4-O-SULFATASE"/>
    <property type="match status" value="1"/>
</dbReference>
<comment type="similarity">
    <text evidence="1">Belongs to the sulfatase family.</text>
</comment>
<dbReference type="AlphaFoldDB" id="A0A4R5AH60"/>
<keyword evidence="4" id="KW-0106">Calcium</keyword>
<dbReference type="PROSITE" id="PS00149">
    <property type="entry name" value="SULFATASE_2"/>
    <property type="match status" value="1"/>
</dbReference>
<dbReference type="GO" id="GO:0046872">
    <property type="term" value="F:metal ion binding"/>
    <property type="evidence" value="ECO:0007669"/>
    <property type="project" value="UniProtKB-KW"/>
</dbReference>
<proteinExistence type="inferred from homology"/>
<dbReference type="Proteomes" id="UP000295217">
    <property type="component" value="Unassembled WGS sequence"/>
</dbReference>
<dbReference type="CDD" id="cd16143">
    <property type="entry name" value="ARS_like"/>
    <property type="match status" value="1"/>
</dbReference>
<evidence type="ECO:0000256" key="2">
    <source>
        <dbReference type="ARBA" id="ARBA00022723"/>
    </source>
</evidence>
<dbReference type="RefSeq" id="WP_132102567.1">
    <property type="nucleotide sequence ID" value="NZ_SMLB01000007.1"/>
</dbReference>
<feature type="region of interest" description="Disordered" evidence="5">
    <location>
        <begin position="480"/>
        <end position="499"/>
    </location>
</feature>
<evidence type="ECO:0000256" key="4">
    <source>
        <dbReference type="ARBA" id="ARBA00022837"/>
    </source>
</evidence>
<organism evidence="7 8">
    <name type="scientific">Jiangella aurantiaca</name>
    <dbReference type="NCBI Taxonomy" id="2530373"/>
    <lineage>
        <taxon>Bacteria</taxon>
        <taxon>Bacillati</taxon>
        <taxon>Actinomycetota</taxon>
        <taxon>Actinomycetes</taxon>
        <taxon>Jiangellales</taxon>
        <taxon>Jiangellaceae</taxon>
        <taxon>Jiangella</taxon>
    </lineage>
</organism>
<evidence type="ECO:0000259" key="6">
    <source>
        <dbReference type="Pfam" id="PF00884"/>
    </source>
</evidence>
<dbReference type="Gene3D" id="3.30.1120.10">
    <property type="match status" value="1"/>
</dbReference>
<dbReference type="PANTHER" id="PTHR42693">
    <property type="entry name" value="ARYLSULFATASE FAMILY MEMBER"/>
    <property type="match status" value="1"/>
</dbReference>
<keyword evidence="3" id="KW-0378">Hydrolase</keyword>
<reference evidence="7 8" key="1">
    <citation type="submission" date="2019-02" db="EMBL/GenBank/DDBJ databases">
        <title>Draft genome sequences of novel Actinobacteria.</title>
        <authorList>
            <person name="Sahin N."/>
            <person name="Ay H."/>
            <person name="Saygin H."/>
        </authorList>
    </citation>
    <scope>NUCLEOTIDE SEQUENCE [LARGE SCALE GENOMIC DNA]</scope>
    <source>
        <strain evidence="7 8">8K307</strain>
    </source>
</reference>
<dbReference type="OrthoDB" id="9777306at2"/>
<evidence type="ECO:0000256" key="3">
    <source>
        <dbReference type="ARBA" id="ARBA00022801"/>
    </source>
</evidence>
<dbReference type="Gene3D" id="3.40.720.10">
    <property type="entry name" value="Alkaline Phosphatase, subunit A"/>
    <property type="match status" value="1"/>
</dbReference>
<evidence type="ECO:0000313" key="8">
    <source>
        <dbReference type="Proteomes" id="UP000295217"/>
    </source>
</evidence>
<dbReference type="InterPro" id="IPR000917">
    <property type="entry name" value="Sulfatase_N"/>
</dbReference>
<protein>
    <submittedName>
        <fullName evidence="7">Arylsulfatase</fullName>
    </submittedName>
</protein>
<keyword evidence="8" id="KW-1185">Reference proteome</keyword>
<evidence type="ECO:0000256" key="5">
    <source>
        <dbReference type="SAM" id="MobiDB-lite"/>
    </source>
</evidence>
<sequence>MPQRPVNVVLVLADDLGWGDLSCYGATRIQTPHLDRLAAEGISFHDAHAASAVCTPSRYAILTGRYSWRSPLKHGVLMGHGPALIEPGRPTLGSVFKTHGYRTAAIGKWHLGLGWKHRDGSTWDAFRGDPLEYELGDPLARHRDKDLDFGAGIDYAQPFTGGPVDLGFDYFFGIAGSLNMPPYALLAQNRTVGLPQQEKRRFLPGQRPGYETPDWDEREVDLRFTGEAVRFIERSAGLPFLLYFAPSAPHRPQVPPDFLRGVSDAGPRGDSVVFVDWMVGQLTEALERAGVLDDTLIVFTSDNGAPTIFADEVDLEVHRPNGPWRGQKGDLWDGGHREPLIARLPGVVPAGTTSPARFGLIDLLPSIAGLLDVPLPAGAAPDGVDRSGRLTGAPGTPDDLLVHHSMGGAFAVTRGRWKALFSPGSGGGLSDPESDLLGPDDPSGQLFDVEDDPGEQRNVWTEHSDVVHDLYRELIRIVGGDADLDPGGRTAHPDQRRTA</sequence>
<dbReference type="EMBL" id="SMLB01000007">
    <property type="protein sequence ID" value="TDD71015.1"/>
    <property type="molecule type" value="Genomic_DNA"/>
</dbReference>
<gene>
    <name evidence="7" type="ORF">E1262_07765</name>
</gene>
<accession>A0A4R5AH60</accession>
<dbReference type="InterPro" id="IPR024607">
    <property type="entry name" value="Sulfatase_CS"/>
</dbReference>
<evidence type="ECO:0000256" key="1">
    <source>
        <dbReference type="ARBA" id="ARBA00008779"/>
    </source>
</evidence>
<feature type="region of interest" description="Disordered" evidence="5">
    <location>
        <begin position="423"/>
        <end position="452"/>
    </location>
</feature>
<feature type="domain" description="Sulfatase N-terminal" evidence="6">
    <location>
        <begin position="7"/>
        <end position="373"/>
    </location>
</feature>
<dbReference type="Pfam" id="PF00884">
    <property type="entry name" value="Sulfatase"/>
    <property type="match status" value="1"/>
</dbReference>
<dbReference type="SUPFAM" id="SSF53649">
    <property type="entry name" value="Alkaline phosphatase-like"/>
    <property type="match status" value="1"/>
</dbReference>
<evidence type="ECO:0000313" key="7">
    <source>
        <dbReference type="EMBL" id="TDD71015.1"/>
    </source>
</evidence>
<dbReference type="InterPro" id="IPR017850">
    <property type="entry name" value="Alkaline_phosphatase_core_sf"/>
</dbReference>